<accession>A0A2Z4Q5T6</accession>
<dbReference type="KEGG" id="vg:54993248"/>
<dbReference type="Proteomes" id="UP000250535">
    <property type="component" value="Segment"/>
</dbReference>
<dbReference type="RefSeq" id="YP_009802693.1">
    <property type="nucleotide sequence ID" value="NC_047987.1"/>
</dbReference>
<organism evidence="1 2">
    <name type="scientific">Microbacterium phage MementoMori</name>
    <dbReference type="NCBI Taxonomy" id="2201436"/>
    <lineage>
        <taxon>Viruses</taxon>
        <taxon>Duplodnaviria</taxon>
        <taxon>Heunggongvirae</taxon>
        <taxon>Uroviricota</taxon>
        <taxon>Caudoviricetes</taxon>
        <taxon>Kutznervirinae</taxon>
        <taxon>Mementomorivirus</taxon>
        <taxon>Mementomorivirus mementomori</taxon>
    </lineage>
</organism>
<dbReference type="EMBL" id="MH271303">
    <property type="protein sequence ID" value="AWY05275.1"/>
    <property type="molecule type" value="Genomic_DNA"/>
</dbReference>
<gene>
    <name evidence="1" type="primary">21</name>
    <name evidence="1" type="ORF">SEA_MEMENTOMORI_21</name>
</gene>
<name>A0A2Z4Q5T6_9CAUD</name>
<evidence type="ECO:0000313" key="2">
    <source>
        <dbReference type="Proteomes" id="UP000250535"/>
    </source>
</evidence>
<evidence type="ECO:0000313" key="1">
    <source>
        <dbReference type="EMBL" id="AWY05275.1"/>
    </source>
</evidence>
<proteinExistence type="predicted"/>
<dbReference type="GeneID" id="54993248"/>
<reference evidence="1 2" key="1">
    <citation type="submission" date="2018-04" db="EMBL/GenBank/DDBJ databases">
        <authorList>
            <person name="Harrington T."/>
            <person name="Washburn E."/>
            <person name="Bricker J."/>
            <person name="McKinney A."/>
            <person name="Betsko A.J."/>
            <person name="Garlena R.A."/>
            <person name="Russell D.A."/>
            <person name="Pope W.A."/>
            <person name="Jacobs-Sera D."/>
            <person name="Hatfull G.F."/>
        </authorList>
    </citation>
    <scope>NUCLEOTIDE SEQUENCE [LARGE SCALE GENOMIC DNA]</scope>
</reference>
<evidence type="ECO:0008006" key="3">
    <source>
        <dbReference type="Google" id="ProtNLM"/>
    </source>
</evidence>
<protein>
    <recommendedName>
        <fullName evidence="3">Capsid maturation protease</fullName>
    </recommendedName>
</protein>
<sequence>MRAFDALRQADARRRIAETTYRDIRGLTSYSMAAVIADAPVENAADVPTTAYWAGPIGMESELTGDGRMIADGALRWEIAEGNRPPYRWVGEDVGAHDGAVTAGLIYAIERRDGGVIWAEGDFDMATEAGREAYRQVKEGRQNGVSMDLDDVSFEIRVAAELLEGMDEGETVEAPKPNEDGTITVVEINSGDEIMVTTDALVRAVTGVAVPAFKNARIAIVDSLESVDTPDAEEDDAEDEGADSLVAAAPLNPPAAWFDKMSLDGPTPLTVTKDGRVYGHAAIWGTCHISHSAGGKCITPPNSPSGYAWFHTGALETAEGDLVSVGHLTMNTGHAEDDLSPAATLAHYDNTGTVAADVRMYEDQHGIQYVGALRPSTKGERLRAFMSAPISGDWRRVGNALEMVGALSVNVPGFGVPRTGGHVRGDNLVSLMASGVIVTVDDATAEALSADDVKWLNSFVASGKRAELADMMARRNRVKVEAFARRRRGQSNG</sequence>
<keyword evidence="2" id="KW-1185">Reference proteome</keyword>